<dbReference type="PANTHER" id="PTHR23528:SF1">
    <property type="entry name" value="MAJOR FACILITATOR SUPERFAMILY (MFS) PROFILE DOMAIN-CONTAINING PROTEIN"/>
    <property type="match status" value="1"/>
</dbReference>
<dbReference type="AlphaFoldDB" id="A0A9X7Z7W1"/>
<dbReference type="SUPFAM" id="SSF103473">
    <property type="entry name" value="MFS general substrate transporter"/>
    <property type="match status" value="1"/>
</dbReference>
<feature type="transmembrane region" description="Helical" evidence="6">
    <location>
        <begin position="254"/>
        <end position="274"/>
    </location>
</feature>
<protein>
    <submittedName>
        <fullName evidence="8">MFS transporter</fullName>
    </submittedName>
</protein>
<dbReference type="Gene3D" id="1.20.1250.20">
    <property type="entry name" value="MFS general substrate transporter like domains"/>
    <property type="match status" value="2"/>
</dbReference>
<feature type="transmembrane region" description="Helical" evidence="6">
    <location>
        <begin position="172"/>
        <end position="195"/>
    </location>
</feature>
<feature type="transmembrane region" description="Helical" evidence="6">
    <location>
        <begin position="216"/>
        <end position="242"/>
    </location>
</feature>
<feature type="transmembrane region" description="Helical" evidence="6">
    <location>
        <begin position="147"/>
        <end position="166"/>
    </location>
</feature>
<dbReference type="InterPro" id="IPR036259">
    <property type="entry name" value="MFS_trans_sf"/>
</dbReference>
<sequence>MSVDKSTFRLRTVHWLGMAGLGRNVGYGANKVFTGPILESLKVSQPLIGIILGLEGLLGLVMNPLTGWMSDRTVKPGFRRKIYVAVCLPGAAIAWLLFYFLHSPTPAMIVIVFFYLFQQSSTSPYQAWMPEVVPASKWGLASGYLNLWWLIGNLIAFLVIPMVWTINHVGAFVLTSTLMVLGGLITVFGVQEPVVAVAPRVERDKTSYRTLLHRNLVLYFAVHLLSWLSFEALASFFTLFIVHVAKGTQLDAALAMSVFTATGIVSAFLIGKIYRQTSPKVTLSVSLALYGLFSLAGLFVHSMVFVFVIVGIEGIFWSANLTVSFALASELLRQIVNNEALEERLRGGLFGVNTLMESAGLLIAAPLAGLVIAWSGGNYAGMFLVSAIASLLAIWFVMMIRLKPKQHDEITHHPVRHLPG</sequence>
<dbReference type="EMBL" id="CP071182">
    <property type="protein sequence ID" value="QSO47780.1"/>
    <property type="molecule type" value="Genomic_DNA"/>
</dbReference>
<keyword evidence="5 6" id="KW-0472">Membrane</keyword>
<organism evidence="8 9">
    <name type="scientific">Alicyclobacillus mengziensis</name>
    <dbReference type="NCBI Taxonomy" id="2931921"/>
    <lineage>
        <taxon>Bacteria</taxon>
        <taxon>Bacillati</taxon>
        <taxon>Bacillota</taxon>
        <taxon>Bacilli</taxon>
        <taxon>Bacillales</taxon>
        <taxon>Alicyclobacillaceae</taxon>
        <taxon>Alicyclobacillus</taxon>
    </lineage>
</organism>
<name>A0A9X7Z7W1_9BACL</name>
<feature type="domain" description="Major facilitator superfamily (MFS) profile" evidence="7">
    <location>
        <begin position="215"/>
        <end position="420"/>
    </location>
</feature>
<evidence type="ECO:0000313" key="8">
    <source>
        <dbReference type="EMBL" id="QSO47780.1"/>
    </source>
</evidence>
<proteinExistence type="predicted"/>
<reference evidence="8 9" key="1">
    <citation type="submission" date="2021-02" db="EMBL/GenBank/DDBJ databases">
        <title>Alicyclobacillus curvatus sp. nov. and Alicyclobacillus mengziensis sp. nov., two acidophilic bacteria isolated from acid mine drainage.</title>
        <authorList>
            <person name="Huang Y."/>
        </authorList>
    </citation>
    <scope>NUCLEOTIDE SEQUENCE [LARGE SCALE GENOMIC DNA]</scope>
    <source>
        <strain evidence="8 9">S30H14</strain>
    </source>
</reference>
<keyword evidence="3 6" id="KW-0812">Transmembrane</keyword>
<evidence type="ECO:0000256" key="5">
    <source>
        <dbReference type="ARBA" id="ARBA00023136"/>
    </source>
</evidence>
<keyword evidence="2" id="KW-0813">Transport</keyword>
<dbReference type="InterPro" id="IPR020846">
    <property type="entry name" value="MFS_dom"/>
</dbReference>
<feature type="transmembrane region" description="Helical" evidence="6">
    <location>
        <begin position="305"/>
        <end position="328"/>
    </location>
</feature>
<dbReference type="GO" id="GO:0022857">
    <property type="term" value="F:transmembrane transporter activity"/>
    <property type="evidence" value="ECO:0007669"/>
    <property type="project" value="InterPro"/>
</dbReference>
<evidence type="ECO:0000256" key="6">
    <source>
        <dbReference type="SAM" id="Phobius"/>
    </source>
</evidence>
<evidence type="ECO:0000256" key="2">
    <source>
        <dbReference type="ARBA" id="ARBA00022448"/>
    </source>
</evidence>
<dbReference type="GO" id="GO:0005886">
    <property type="term" value="C:plasma membrane"/>
    <property type="evidence" value="ECO:0007669"/>
    <property type="project" value="UniProtKB-SubCell"/>
</dbReference>
<dbReference type="RefSeq" id="WP_206657123.1">
    <property type="nucleotide sequence ID" value="NZ_CP071182.1"/>
</dbReference>
<dbReference type="KEGG" id="afx:JZ786_01655"/>
<dbReference type="InterPro" id="IPR011701">
    <property type="entry name" value="MFS"/>
</dbReference>
<comment type="subcellular location">
    <subcellularLocation>
        <location evidence="1">Cell membrane</location>
        <topology evidence="1">Multi-pass membrane protein</topology>
    </subcellularLocation>
</comment>
<feature type="transmembrane region" description="Helical" evidence="6">
    <location>
        <begin position="281"/>
        <end position="299"/>
    </location>
</feature>
<dbReference type="Pfam" id="PF07690">
    <property type="entry name" value="MFS_1"/>
    <property type="match status" value="1"/>
</dbReference>
<dbReference type="Proteomes" id="UP000663505">
    <property type="component" value="Chromosome"/>
</dbReference>
<evidence type="ECO:0000256" key="3">
    <source>
        <dbReference type="ARBA" id="ARBA00022692"/>
    </source>
</evidence>
<dbReference type="PROSITE" id="PS50850">
    <property type="entry name" value="MFS"/>
    <property type="match status" value="1"/>
</dbReference>
<feature type="transmembrane region" description="Helical" evidence="6">
    <location>
        <begin position="379"/>
        <end position="398"/>
    </location>
</feature>
<evidence type="ECO:0000259" key="7">
    <source>
        <dbReference type="PROSITE" id="PS50850"/>
    </source>
</evidence>
<keyword evidence="9" id="KW-1185">Reference proteome</keyword>
<dbReference type="PANTHER" id="PTHR23528">
    <property type="match status" value="1"/>
</dbReference>
<evidence type="ECO:0000256" key="1">
    <source>
        <dbReference type="ARBA" id="ARBA00004651"/>
    </source>
</evidence>
<evidence type="ECO:0000256" key="4">
    <source>
        <dbReference type="ARBA" id="ARBA00022989"/>
    </source>
</evidence>
<evidence type="ECO:0000313" key="9">
    <source>
        <dbReference type="Proteomes" id="UP000663505"/>
    </source>
</evidence>
<feature type="transmembrane region" description="Helical" evidence="6">
    <location>
        <begin position="349"/>
        <end position="373"/>
    </location>
</feature>
<feature type="transmembrane region" description="Helical" evidence="6">
    <location>
        <begin position="43"/>
        <end position="61"/>
    </location>
</feature>
<keyword evidence="4 6" id="KW-1133">Transmembrane helix</keyword>
<accession>A0A9X7Z7W1</accession>
<gene>
    <name evidence="8" type="ORF">JZ786_01655</name>
</gene>